<dbReference type="GO" id="GO:0034338">
    <property type="term" value="F:short-chain carboxylesterase activity"/>
    <property type="evidence" value="ECO:0007669"/>
    <property type="project" value="TreeGrafter"/>
</dbReference>
<comment type="caution">
    <text evidence="5">The sequence shown here is derived from an EMBL/GenBank/DDBJ whole genome shotgun (WGS) entry which is preliminary data.</text>
</comment>
<name>A0AAD5GZ52_9CHLO</name>
<dbReference type="SUPFAM" id="SSF53474">
    <property type="entry name" value="alpha/beta-Hydrolases"/>
    <property type="match status" value="1"/>
</dbReference>
<proteinExistence type="inferred from homology"/>
<dbReference type="Pfam" id="PF00561">
    <property type="entry name" value="Abhydrolase_1"/>
    <property type="match status" value="1"/>
</dbReference>
<dbReference type="EMBL" id="JADXDR010000137">
    <property type="protein sequence ID" value="KAI7838071.1"/>
    <property type="molecule type" value="Genomic_DNA"/>
</dbReference>
<dbReference type="InterPro" id="IPR050960">
    <property type="entry name" value="AB_hydrolase_4_sf"/>
</dbReference>
<comment type="similarity">
    <text evidence="1">Belongs to the AB hydrolase superfamily. AB hydrolase 4 family.</text>
</comment>
<feature type="active site" description="Charge relay system" evidence="2">
    <location>
        <position position="315"/>
    </location>
</feature>
<evidence type="ECO:0000313" key="6">
    <source>
        <dbReference type="Proteomes" id="UP001205105"/>
    </source>
</evidence>
<evidence type="ECO:0000259" key="4">
    <source>
        <dbReference type="Pfam" id="PF00561"/>
    </source>
</evidence>
<keyword evidence="6" id="KW-1185">Reference proteome</keyword>
<evidence type="ECO:0000256" key="3">
    <source>
        <dbReference type="SAM" id="MobiDB-lite"/>
    </source>
</evidence>
<feature type="active site" description="Charge relay system" evidence="2">
    <location>
        <position position="344"/>
    </location>
</feature>
<dbReference type="Proteomes" id="UP001205105">
    <property type="component" value="Unassembled WGS sequence"/>
</dbReference>
<dbReference type="AlphaFoldDB" id="A0AAD5GZ52"/>
<dbReference type="PANTHER" id="PTHR10794">
    <property type="entry name" value="ABHYDROLASE DOMAIN-CONTAINING PROTEIN"/>
    <property type="match status" value="1"/>
</dbReference>
<gene>
    <name evidence="5" type="ORF">COHA_008154</name>
</gene>
<feature type="region of interest" description="Disordered" evidence="3">
    <location>
        <begin position="385"/>
        <end position="411"/>
    </location>
</feature>
<evidence type="ECO:0000256" key="2">
    <source>
        <dbReference type="PIRSR" id="PIRSR005211-1"/>
    </source>
</evidence>
<dbReference type="InterPro" id="IPR029058">
    <property type="entry name" value="AB_hydrolase_fold"/>
</dbReference>
<dbReference type="GO" id="GO:0047372">
    <property type="term" value="F:monoacylglycerol lipase activity"/>
    <property type="evidence" value="ECO:0007669"/>
    <property type="project" value="TreeGrafter"/>
</dbReference>
<sequence>MRVPLTAAAAPAGIATAAAAAAAVAAMCIRKELKPSVQGQSTPWNSAILGLCPSLTAPYRLPALLSNGHVETIFAAWFRRKPHVLYDRELLHMPDGGCVALDTEDLPPSQQLPEDAPVLILLPGLTGGSEDSYVQHAVVHAREAGIRAVVFNSRGTSDSPVNVVAHVRNRYPRSLLFAAGWSLGANIMTRYLGEEQDKTPITAAVAMCNPFNLPLSDANFKKGFNRIYDWNLARSLNRIYSKHHHLFEAEAASSSGRPYKPEVAIQAKTIREFDDAITRIAFGWPSVDAYYAGSSSSLSIPNVRVPLLIIQAEDDPIAPKEAIPFEAIEANPQCLLVLTPTGGHLGWCGGRGGTTGAPWTDAAVAEYFTAVKQLLAQPQFAAAAEAAAARQPPPAEPAGVWTSGQTTHQAP</sequence>
<feature type="compositionally biased region" description="Polar residues" evidence="3">
    <location>
        <begin position="402"/>
        <end position="411"/>
    </location>
</feature>
<evidence type="ECO:0000256" key="1">
    <source>
        <dbReference type="ARBA" id="ARBA00010884"/>
    </source>
</evidence>
<accession>A0AAD5GZ52</accession>
<dbReference type="PANTHER" id="PTHR10794:SF84">
    <property type="entry name" value="ESTERASE_LIPASE_THIOESTERASE FAMILY PROTEIN"/>
    <property type="match status" value="1"/>
</dbReference>
<feature type="domain" description="AB hydrolase-1" evidence="4">
    <location>
        <begin position="117"/>
        <end position="345"/>
    </location>
</feature>
<organism evidence="5 6">
    <name type="scientific">Chlorella ohadii</name>
    <dbReference type="NCBI Taxonomy" id="2649997"/>
    <lineage>
        <taxon>Eukaryota</taxon>
        <taxon>Viridiplantae</taxon>
        <taxon>Chlorophyta</taxon>
        <taxon>core chlorophytes</taxon>
        <taxon>Trebouxiophyceae</taxon>
        <taxon>Chlorellales</taxon>
        <taxon>Chlorellaceae</taxon>
        <taxon>Chlorella clade</taxon>
        <taxon>Chlorella</taxon>
    </lineage>
</organism>
<dbReference type="PIRSF" id="PIRSF005211">
    <property type="entry name" value="Ab_hydro_YheT"/>
    <property type="match status" value="1"/>
</dbReference>
<dbReference type="InterPro" id="IPR012020">
    <property type="entry name" value="ABHD4"/>
</dbReference>
<protein>
    <recommendedName>
        <fullName evidence="4">AB hydrolase-1 domain-containing protein</fullName>
    </recommendedName>
</protein>
<feature type="active site" description="Charge relay system" evidence="2">
    <location>
        <position position="182"/>
    </location>
</feature>
<dbReference type="Gene3D" id="3.40.50.1820">
    <property type="entry name" value="alpha/beta hydrolase"/>
    <property type="match status" value="1"/>
</dbReference>
<reference evidence="5" key="1">
    <citation type="submission" date="2020-11" db="EMBL/GenBank/DDBJ databases">
        <title>Chlorella ohadii genome sequencing and assembly.</title>
        <authorList>
            <person name="Murik O."/>
            <person name="Treves H."/>
            <person name="Kedem I."/>
            <person name="Shotland Y."/>
            <person name="Kaplan A."/>
        </authorList>
    </citation>
    <scope>NUCLEOTIDE SEQUENCE</scope>
    <source>
        <strain evidence="5">1</strain>
    </source>
</reference>
<dbReference type="InterPro" id="IPR000073">
    <property type="entry name" value="AB_hydrolase_1"/>
</dbReference>
<evidence type="ECO:0000313" key="5">
    <source>
        <dbReference type="EMBL" id="KAI7838071.1"/>
    </source>
</evidence>